<evidence type="ECO:0000256" key="3">
    <source>
        <dbReference type="ARBA" id="ARBA00023172"/>
    </source>
</evidence>
<dbReference type="Pfam" id="PF00872">
    <property type="entry name" value="Transposase_mut"/>
    <property type="match status" value="1"/>
</dbReference>
<dbReference type="PANTHER" id="PTHR33293:SF2">
    <property type="entry name" value="TRANSPOSASE"/>
    <property type="match status" value="1"/>
</dbReference>
<proteinExistence type="predicted"/>
<sequence length="290" mass="32696">MNRLPIEKRTQIINLLVEGMSMRAVSRVADVSINTVTKLLEDVGAACNDFQSRTMNNLPCKRIECDEIWAFCYAKEKNVAPEDKGVLGYGDVYTWTALCADTKLIASFMVGKRDADYAHDFMNDLAGRLANRVQLTTDGHKPYLQAVEDAFGAAIDYAMLVKHYGAGSMTDQRRYSPSEFISAEVRPIVGDPDKAKVSTSYVERQNLTMRMSMRRFTRLTNGFSKKIENLEHAVSLHFMHYNFARIHKSLRVTPAMAAGISDHVWSIAEICDLVPEPEAKKRGPYKKKVD</sequence>
<evidence type="ECO:0008006" key="5">
    <source>
        <dbReference type="Google" id="ProtNLM"/>
    </source>
</evidence>
<dbReference type="AlphaFoldDB" id="E6PRS8"/>
<organism evidence="4">
    <name type="scientific">mine drainage metagenome</name>
    <dbReference type="NCBI Taxonomy" id="410659"/>
    <lineage>
        <taxon>unclassified sequences</taxon>
        <taxon>metagenomes</taxon>
        <taxon>ecological metagenomes</taxon>
    </lineage>
</organism>
<evidence type="ECO:0000256" key="1">
    <source>
        <dbReference type="ARBA" id="ARBA00022578"/>
    </source>
</evidence>
<dbReference type="InterPro" id="IPR001207">
    <property type="entry name" value="Transposase_mutator"/>
</dbReference>
<dbReference type="EMBL" id="CABM01000045">
    <property type="protein sequence ID" value="CBH97634.1"/>
    <property type="molecule type" value="Genomic_DNA"/>
</dbReference>
<gene>
    <name evidence="4" type="ORF">CARN2_3108</name>
</gene>
<keyword evidence="3" id="KW-0233">DNA recombination</keyword>
<keyword evidence="1" id="KW-0815">Transposition</keyword>
<accession>E6PRS8</accession>
<comment type="caution">
    <text evidence="4">The sequence shown here is derived from an EMBL/GenBank/DDBJ whole genome shotgun (WGS) entry which is preliminary data.</text>
</comment>
<dbReference type="SUPFAM" id="SSF46689">
    <property type="entry name" value="Homeodomain-like"/>
    <property type="match status" value="1"/>
</dbReference>
<dbReference type="GO" id="GO:0003677">
    <property type="term" value="F:DNA binding"/>
    <property type="evidence" value="ECO:0007669"/>
    <property type="project" value="UniProtKB-KW"/>
</dbReference>
<evidence type="ECO:0000313" key="4">
    <source>
        <dbReference type="EMBL" id="CBH97634.1"/>
    </source>
</evidence>
<dbReference type="GO" id="GO:0006313">
    <property type="term" value="P:DNA transposition"/>
    <property type="evidence" value="ECO:0007669"/>
    <property type="project" value="InterPro"/>
</dbReference>
<dbReference type="PANTHER" id="PTHR33293">
    <property type="entry name" value="INSERTION ELEMENT IS1 1 PROTEIN INSB-RELATED"/>
    <property type="match status" value="1"/>
</dbReference>
<keyword evidence="2" id="KW-0238">DNA-binding</keyword>
<evidence type="ECO:0000256" key="2">
    <source>
        <dbReference type="ARBA" id="ARBA00023125"/>
    </source>
</evidence>
<name>E6PRS8_9ZZZZ</name>
<reference evidence="4" key="1">
    <citation type="submission" date="2009-10" db="EMBL/GenBank/DDBJ databases">
        <title>Diversity of trophic interactions inside an arsenic-rich microbial ecosystem.</title>
        <authorList>
            <person name="Bertin P.N."/>
            <person name="Heinrich-Salmeron A."/>
            <person name="Pelletier E."/>
            <person name="Goulhen-Chollet F."/>
            <person name="Arsene-Ploetze F."/>
            <person name="Gallien S."/>
            <person name="Calteau A."/>
            <person name="Vallenet D."/>
            <person name="Casiot C."/>
            <person name="Chane-Woon-Ming B."/>
            <person name="Giloteaux L."/>
            <person name="Barakat M."/>
            <person name="Bonnefoy V."/>
            <person name="Bruneel O."/>
            <person name="Chandler M."/>
            <person name="Cleiss J."/>
            <person name="Duran R."/>
            <person name="Elbaz-Poulichet F."/>
            <person name="Fonknechten N."/>
            <person name="Lauga B."/>
            <person name="Mornico D."/>
            <person name="Ortet P."/>
            <person name="Schaeffer C."/>
            <person name="Siguier P."/>
            <person name="Alexander Thil Smith A."/>
            <person name="Van Dorsselaer A."/>
            <person name="Weissenbach J."/>
            <person name="Medigue C."/>
            <person name="Le Paslier D."/>
        </authorList>
    </citation>
    <scope>NUCLEOTIDE SEQUENCE</scope>
</reference>
<dbReference type="InterPro" id="IPR009057">
    <property type="entry name" value="Homeodomain-like_sf"/>
</dbReference>
<protein>
    <recommendedName>
        <fullName evidence="5">IS1 transposase</fullName>
    </recommendedName>
</protein>
<dbReference type="GO" id="GO:0004803">
    <property type="term" value="F:transposase activity"/>
    <property type="evidence" value="ECO:0007669"/>
    <property type="project" value="InterPro"/>
</dbReference>
<dbReference type="InterPro" id="IPR051354">
    <property type="entry name" value="Transposase_27_IS1"/>
</dbReference>